<feature type="compositionally biased region" description="Basic and acidic residues" evidence="2">
    <location>
        <begin position="1062"/>
        <end position="1074"/>
    </location>
</feature>
<organism evidence="5 6">
    <name type="scientific">Aldrovandia affinis</name>
    <dbReference type="NCBI Taxonomy" id="143900"/>
    <lineage>
        <taxon>Eukaryota</taxon>
        <taxon>Metazoa</taxon>
        <taxon>Chordata</taxon>
        <taxon>Craniata</taxon>
        <taxon>Vertebrata</taxon>
        <taxon>Euteleostomi</taxon>
        <taxon>Actinopterygii</taxon>
        <taxon>Neopterygii</taxon>
        <taxon>Teleostei</taxon>
        <taxon>Notacanthiformes</taxon>
        <taxon>Halosauridae</taxon>
        <taxon>Aldrovandia</taxon>
    </lineage>
</organism>
<gene>
    <name evidence="5" type="ORF">AAFF_G00194240</name>
</gene>
<dbReference type="InterPro" id="IPR000340">
    <property type="entry name" value="Dual-sp_phosphatase_cat-dom"/>
</dbReference>
<dbReference type="Proteomes" id="UP001221898">
    <property type="component" value="Unassembled WGS sequence"/>
</dbReference>
<feature type="compositionally biased region" description="Basic and acidic residues" evidence="2">
    <location>
        <begin position="444"/>
        <end position="457"/>
    </location>
</feature>
<evidence type="ECO:0000256" key="2">
    <source>
        <dbReference type="SAM" id="MobiDB-lite"/>
    </source>
</evidence>
<feature type="compositionally biased region" description="Basic and acidic residues" evidence="2">
    <location>
        <begin position="945"/>
        <end position="961"/>
    </location>
</feature>
<dbReference type="GO" id="GO:0043409">
    <property type="term" value="P:negative regulation of MAPK cascade"/>
    <property type="evidence" value="ECO:0007669"/>
    <property type="project" value="TreeGrafter"/>
</dbReference>
<feature type="region of interest" description="Disordered" evidence="2">
    <location>
        <begin position="425"/>
        <end position="486"/>
    </location>
</feature>
<accession>A0AAD7WVG9</accession>
<protein>
    <recommendedName>
        <fullName evidence="7">Inactive dual specificity phosphatase 27</fullName>
    </recommendedName>
</protein>
<dbReference type="PRINTS" id="PR01909">
    <property type="entry name" value="ADSPHPHTASEA"/>
</dbReference>
<feature type="region of interest" description="Disordered" evidence="2">
    <location>
        <begin position="1"/>
        <end position="22"/>
    </location>
</feature>
<reference evidence="5" key="1">
    <citation type="journal article" date="2023" name="Science">
        <title>Genome structures resolve the early diversification of teleost fishes.</title>
        <authorList>
            <person name="Parey E."/>
            <person name="Louis A."/>
            <person name="Montfort J."/>
            <person name="Bouchez O."/>
            <person name="Roques C."/>
            <person name="Iampietro C."/>
            <person name="Lluch J."/>
            <person name="Castinel A."/>
            <person name="Donnadieu C."/>
            <person name="Desvignes T."/>
            <person name="Floi Bucao C."/>
            <person name="Jouanno E."/>
            <person name="Wen M."/>
            <person name="Mejri S."/>
            <person name="Dirks R."/>
            <person name="Jansen H."/>
            <person name="Henkel C."/>
            <person name="Chen W.J."/>
            <person name="Zahm M."/>
            <person name="Cabau C."/>
            <person name="Klopp C."/>
            <person name="Thompson A.W."/>
            <person name="Robinson-Rechavi M."/>
            <person name="Braasch I."/>
            <person name="Lecointre G."/>
            <person name="Bobe J."/>
            <person name="Postlethwait J.H."/>
            <person name="Berthelot C."/>
            <person name="Roest Crollius H."/>
            <person name="Guiguen Y."/>
        </authorList>
    </citation>
    <scope>NUCLEOTIDE SEQUENCE</scope>
    <source>
        <strain evidence="5">NC1722</strain>
    </source>
</reference>
<comment type="similarity">
    <text evidence="1">Belongs to the protein-tyrosine phosphatase family. Non-receptor class dual specificity subfamily.</text>
</comment>
<feature type="compositionally biased region" description="Acidic residues" evidence="2">
    <location>
        <begin position="1028"/>
        <end position="1040"/>
    </location>
</feature>
<evidence type="ECO:0000313" key="6">
    <source>
        <dbReference type="Proteomes" id="UP001221898"/>
    </source>
</evidence>
<comment type="caution">
    <text evidence="5">The sequence shown here is derived from an EMBL/GenBank/DDBJ whole genome shotgun (WGS) entry which is preliminary data.</text>
</comment>
<dbReference type="EMBL" id="JAINUG010000026">
    <property type="protein sequence ID" value="KAJ8410520.1"/>
    <property type="molecule type" value="Genomic_DNA"/>
</dbReference>
<dbReference type="GO" id="GO:0008138">
    <property type="term" value="F:protein tyrosine/serine/threonine phosphatase activity"/>
    <property type="evidence" value="ECO:0007669"/>
    <property type="project" value="InterPro"/>
</dbReference>
<dbReference type="PANTHER" id="PTHR45682:SF4">
    <property type="entry name" value="SERINE_THREONINE_TYROSINE-INTERACTING-LIKE PROTEIN 2"/>
    <property type="match status" value="1"/>
</dbReference>
<dbReference type="InterPro" id="IPR000387">
    <property type="entry name" value="Tyr_Pase_dom"/>
</dbReference>
<evidence type="ECO:0000256" key="1">
    <source>
        <dbReference type="ARBA" id="ARBA00008601"/>
    </source>
</evidence>
<dbReference type="Pfam" id="PF00782">
    <property type="entry name" value="DSPc"/>
    <property type="match status" value="1"/>
</dbReference>
<dbReference type="SMART" id="SM00195">
    <property type="entry name" value="DSPc"/>
    <property type="match status" value="1"/>
</dbReference>
<evidence type="ECO:0000313" key="5">
    <source>
        <dbReference type="EMBL" id="KAJ8410520.1"/>
    </source>
</evidence>
<keyword evidence="6" id="KW-1185">Reference proteome</keyword>
<evidence type="ECO:0008006" key="7">
    <source>
        <dbReference type="Google" id="ProtNLM"/>
    </source>
</evidence>
<feature type="region of interest" description="Disordered" evidence="2">
    <location>
        <begin position="343"/>
        <end position="364"/>
    </location>
</feature>
<dbReference type="InterPro" id="IPR029021">
    <property type="entry name" value="Prot-tyrosine_phosphatase-like"/>
</dbReference>
<dbReference type="InterPro" id="IPR020405">
    <property type="entry name" value="Atypical_DUSP_subfamA"/>
</dbReference>
<dbReference type="InterPro" id="IPR020422">
    <property type="entry name" value="TYR_PHOSPHATASE_DUAL_dom"/>
</dbReference>
<dbReference type="AlphaFoldDB" id="A0AAD7WVG9"/>
<dbReference type="PRINTS" id="PR01908">
    <property type="entry name" value="ADSPHPHTASE"/>
</dbReference>
<feature type="compositionally biased region" description="Polar residues" evidence="2">
    <location>
        <begin position="926"/>
        <end position="944"/>
    </location>
</feature>
<name>A0AAD7WVG9_9TELE</name>
<dbReference type="SUPFAM" id="SSF52799">
    <property type="entry name" value="(Phosphotyrosine protein) phosphatases II"/>
    <property type="match status" value="1"/>
</dbReference>
<feature type="region of interest" description="Disordered" evidence="2">
    <location>
        <begin position="1003"/>
        <end position="1077"/>
    </location>
</feature>
<feature type="region of interest" description="Disordered" evidence="2">
    <location>
        <begin position="840"/>
        <end position="981"/>
    </location>
</feature>
<evidence type="ECO:0000259" key="3">
    <source>
        <dbReference type="PROSITE" id="PS50054"/>
    </source>
</evidence>
<evidence type="ECO:0000259" key="4">
    <source>
        <dbReference type="PROSITE" id="PS50056"/>
    </source>
</evidence>
<dbReference type="PROSITE" id="PS50056">
    <property type="entry name" value="TYR_PHOSPHATASE_2"/>
    <property type="match status" value="1"/>
</dbReference>
<feature type="domain" description="Tyrosine specific protein phosphatases" evidence="4">
    <location>
        <begin position="202"/>
        <end position="261"/>
    </location>
</feature>
<dbReference type="GO" id="GO:0033549">
    <property type="term" value="F:MAP kinase phosphatase activity"/>
    <property type="evidence" value="ECO:0007669"/>
    <property type="project" value="TreeGrafter"/>
</dbReference>
<sequence length="1103" mass="124697">MASRGNNNDDTDQMVPEDKSTDVKSIQSHYLRCPSPSRFSVISDTDTESIFMEPIHLSSAVAARKIINEELKPRVVRVDPVPESMLESAEQLMVEDLYNRVKDMMDDTSSYNTPCVLDIQRAMVHDRLGAPFNPVDEVWPNIFIAEKTVAVNKSRLKRMGITHILNAAHGTGVYTGIDFYEDMNIQYQGIEVDDFPYADISPHFRTAAEFLDEALLTHKGKVLVNSVMGISRSVILVASYLMIFHHMTIMEALQTLRKKRPICPNEGFLKQLRQLNEALLQERDGDDHSDTLSQCSVIETHTHQEGEESILGAKAHSIFVEEEDGESEMSSVPPITQRYALTEQNKQREDQAPTLPNEQKVDDDTERMIHEWQQRNEKYQSEDWWQAQLMSEDEESFLGRSCHLPEDLESVSSVDIQALKEQVWARGTGHHPRSGSISTEDSSYADRRKQRLREIEKQAANQYWDRGQGEGNKTGGKDKQEDEESALLSETSSLYSFCMKNKDTLTPLERWRVKRIQFGWNKKDIETKTKTNSNNGQENGEGENIKVPALEDVDLTAYQTWKLKQQKKLGAEKKNEIIELCRGQDSASAKKKQHREEILEHSQRTLGESQSMCSWGTESSLSGGSAPLCTVWPNMPDRSAGDDATSMVSMQSGHSSLSQVHSIQGQPLVPPLIPFQTAPQVPIVPLPNTQGPGSEVASLANIQNWISNVVTETVMQKQGELMAVGGNIPPAQANFVLSLGALSVGGRTLDDDKASILSGASNSRFLCQSKPESVLSAGLPRKGSHRGKITDTSVPLYSLFQDQVNLHKLDTMDKEIKSEMRSKMLTYEIQKIATDNKRSTLFKKKKPKEESDEDDEANKVGMTKTVSKYNLAPVHERLDKHSGLTWRPSSSSVERKKTSSNTDRWFSDIKTPSKYPESYRAESAKPWTSRTSSFGEQTTESSDFSIRRRESSLAMEQEHGRTSRFYPRAVEESSSSSQMEADGMNIESHIDPCSERPYHSKLRPAEDHLSNSLMESKSCRMRRSYTTELEEQEEEEEEEDYAVKRKFTHYSGYENGNTDINRGGEAEREKREEVPSYINRHRLRSRAQADEDLCDDIVTTCRT</sequence>
<feature type="domain" description="Tyrosine-protein phosphatase" evidence="3">
    <location>
        <begin position="133"/>
        <end position="281"/>
    </location>
</feature>
<dbReference type="GO" id="GO:0005737">
    <property type="term" value="C:cytoplasm"/>
    <property type="evidence" value="ECO:0007669"/>
    <property type="project" value="TreeGrafter"/>
</dbReference>
<proteinExistence type="inferred from homology"/>
<dbReference type="Gene3D" id="3.90.190.10">
    <property type="entry name" value="Protein tyrosine phosphatase superfamily"/>
    <property type="match status" value="1"/>
</dbReference>
<dbReference type="PROSITE" id="PS50054">
    <property type="entry name" value="TYR_PHOSPHATASE_DUAL"/>
    <property type="match status" value="1"/>
</dbReference>
<dbReference type="PANTHER" id="PTHR45682">
    <property type="entry name" value="AGAP008228-PA"/>
    <property type="match status" value="1"/>
</dbReference>